<dbReference type="RefSeq" id="WP_307475295.1">
    <property type="nucleotide sequence ID" value="NZ_JAUSUB010000010.1"/>
</dbReference>
<organism evidence="2 3">
    <name type="scientific">Cytobacillus purgationiresistens</name>
    <dbReference type="NCBI Taxonomy" id="863449"/>
    <lineage>
        <taxon>Bacteria</taxon>
        <taxon>Bacillati</taxon>
        <taxon>Bacillota</taxon>
        <taxon>Bacilli</taxon>
        <taxon>Bacillales</taxon>
        <taxon>Bacillaceae</taxon>
        <taxon>Cytobacillus</taxon>
    </lineage>
</organism>
<accession>A0ABU0AHD5</accession>
<sequence length="154" mass="17437">MKGKRLLILCISLLLILLASCGTGGNQQSIVNRHADALLTKTNELQFRFKLNEKILLQDEKYQVRVSIHNQELADALGTNEIIYGSEKGNTAEFIEPVKDKEIFIYMEPIPLQNDLHVFDIEKMIVNDEAVSVELLNDEHVVAKGFLTHFSSQI</sequence>
<evidence type="ECO:0000313" key="2">
    <source>
        <dbReference type="EMBL" id="MDQ0270676.1"/>
    </source>
</evidence>
<keyword evidence="3" id="KW-1185">Reference proteome</keyword>
<proteinExistence type="predicted"/>
<evidence type="ECO:0000313" key="3">
    <source>
        <dbReference type="Proteomes" id="UP001238088"/>
    </source>
</evidence>
<feature type="signal peptide" evidence="1">
    <location>
        <begin position="1"/>
        <end position="21"/>
    </location>
</feature>
<reference evidence="2 3" key="1">
    <citation type="submission" date="2023-07" db="EMBL/GenBank/DDBJ databases">
        <title>Genomic Encyclopedia of Type Strains, Phase IV (KMG-IV): sequencing the most valuable type-strain genomes for metagenomic binning, comparative biology and taxonomic classification.</title>
        <authorList>
            <person name="Goeker M."/>
        </authorList>
    </citation>
    <scope>NUCLEOTIDE SEQUENCE [LARGE SCALE GENOMIC DNA]</scope>
    <source>
        <strain evidence="2 3">DSM 23494</strain>
    </source>
</reference>
<name>A0ABU0AHD5_9BACI</name>
<dbReference type="PROSITE" id="PS51257">
    <property type="entry name" value="PROKAR_LIPOPROTEIN"/>
    <property type="match status" value="1"/>
</dbReference>
<gene>
    <name evidence="2" type="ORF">J2S17_002561</name>
</gene>
<evidence type="ECO:0000256" key="1">
    <source>
        <dbReference type="SAM" id="SignalP"/>
    </source>
</evidence>
<dbReference type="Proteomes" id="UP001238088">
    <property type="component" value="Unassembled WGS sequence"/>
</dbReference>
<keyword evidence="1" id="KW-0732">Signal</keyword>
<feature type="chain" id="PRO_5045370491" description="Lipoprotein" evidence="1">
    <location>
        <begin position="22"/>
        <end position="154"/>
    </location>
</feature>
<comment type="caution">
    <text evidence="2">The sequence shown here is derived from an EMBL/GenBank/DDBJ whole genome shotgun (WGS) entry which is preliminary data.</text>
</comment>
<dbReference type="EMBL" id="JAUSUB010000010">
    <property type="protein sequence ID" value="MDQ0270676.1"/>
    <property type="molecule type" value="Genomic_DNA"/>
</dbReference>
<protein>
    <recommendedName>
        <fullName evidence="4">Lipoprotein</fullName>
    </recommendedName>
</protein>
<evidence type="ECO:0008006" key="4">
    <source>
        <dbReference type="Google" id="ProtNLM"/>
    </source>
</evidence>